<dbReference type="Proteomes" id="UP000768471">
    <property type="component" value="Unassembled WGS sequence"/>
</dbReference>
<dbReference type="Gene3D" id="3.40.390.30">
    <property type="entry name" value="Metalloproteases ('zincins'), catalytic domain"/>
    <property type="match status" value="1"/>
</dbReference>
<organism evidence="8 9">
    <name type="scientific">Eikenella glucosivorans</name>
    <dbReference type="NCBI Taxonomy" id="2766967"/>
    <lineage>
        <taxon>Bacteria</taxon>
        <taxon>Pseudomonadati</taxon>
        <taxon>Pseudomonadota</taxon>
        <taxon>Betaproteobacteria</taxon>
        <taxon>Neisseriales</taxon>
        <taxon>Neisseriaceae</taxon>
        <taxon>Eikenella</taxon>
    </lineage>
</organism>
<evidence type="ECO:0000256" key="7">
    <source>
        <dbReference type="HAMAP-Rule" id="MF_00009"/>
    </source>
</evidence>
<keyword evidence="4 7" id="KW-0255">Endonuclease</keyword>
<dbReference type="InterPro" id="IPR020549">
    <property type="entry name" value="YbeY_CS"/>
</dbReference>
<gene>
    <name evidence="7 8" type="primary">ybeY</name>
    <name evidence="8" type="ORF">H9Q10_00415</name>
</gene>
<feature type="binding site" evidence="7">
    <location>
        <position position="145"/>
    </location>
    <ligand>
        <name>Zn(2+)</name>
        <dbReference type="ChEBI" id="CHEBI:29105"/>
        <note>catalytic</note>
    </ligand>
</feature>
<keyword evidence="7" id="KW-0963">Cytoplasm</keyword>
<evidence type="ECO:0000256" key="4">
    <source>
        <dbReference type="ARBA" id="ARBA00022759"/>
    </source>
</evidence>
<dbReference type="SUPFAM" id="SSF55486">
    <property type="entry name" value="Metalloproteases ('zincins'), catalytic domain"/>
    <property type="match status" value="1"/>
</dbReference>
<comment type="function">
    <text evidence="7">Single strand-specific metallo-endoribonuclease involved in late-stage 70S ribosome quality control and in maturation of the 3' terminus of the 16S rRNA.</text>
</comment>
<dbReference type="InterPro" id="IPR002036">
    <property type="entry name" value="YbeY"/>
</dbReference>
<dbReference type="NCBIfam" id="TIGR00043">
    <property type="entry name" value="rRNA maturation RNase YbeY"/>
    <property type="match status" value="1"/>
</dbReference>
<comment type="subcellular location">
    <subcellularLocation>
        <location evidence="7">Cytoplasm</location>
    </subcellularLocation>
</comment>
<evidence type="ECO:0000256" key="5">
    <source>
        <dbReference type="ARBA" id="ARBA00022801"/>
    </source>
</evidence>
<name>A0ABS0N794_9NEIS</name>
<feature type="binding site" evidence="7">
    <location>
        <position position="135"/>
    </location>
    <ligand>
        <name>Zn(2+)</name>
        <dbReference type="ChEBI" id="CHEBI:29105"/>
        <note>catalytic</note>
    </ligand>
</feature>
<keyword evidence="2 7" id="KW-0540">Nuclease</keyword>
<dbReference type="EMBL" id="JACSGR010000001">
    <property type="protein sequence ID" value="MBH5328139.1"/>
    <property type="molecule type" value="Genomic_DNA"/>
</dbReference>
<keyword evidence="7" id="KW-0690">Ribosome biogenesis</keyword>
<dbReference type="PANTHER" id="PTHR46986">
    <property type="entry name" value="ENDORIBONUCLEASE YBEY, CHLOROPLASTIC"/>
    <property type="match status" value="1"/>
</dbReference>
<evidence type="ECO:0000313" key="9">
    <source>
        <dbReference type="Proteomes" id="UP000768471"/>
    </source>
</evidence>
<dbReference type="InterPro" id="IPR023091">
    <property type="entry name" value="MetalPrtase_cat_dom_sf_prd"/>
</dbReference>
<keyword evidence="9" id="KW-1185">Reference proteome</keyword>
<dbReference type="EC" id="3.1.-.-" evidence="7"/>
<keyword evidence="3 7" id="KW-0479">Metal-binding</keyword>
<evidence type="ECO:0000256" key="3">
    <source>
        <dbReference type="ARBA" id="ARBA00022723"/>
    </source>
</evidence>
<accession>A0ABS0N794</accession>
<comment type="caution">
    <text evidence="8">The sequence shown here is derived from an EMBL/GenBank/DDBJ whole genome shotgun (WGS) entry which is preliminary data.</text>
</comment>
<feature type="binding site" evidence="7">
    <location>
        <position position="139"/>
    </location>
    <ligand>
        <name>Zn(2+)</name>
        <dbReference type="ChEBI" id="CHEBI:29105"/>
        <note>catalytic</note>
    </ligand>
</feature>
<reference evidence="8 9" key="1">
    <citation type="submission" date="2020-09" db="EMBL/GenBank/DDBJ databases">
        <title>Eikenella S3660 sp. nov., isolated from a throat swab.</title>
        <authorList>
            <person name="Buhl M."/>
        </authorList>
    </citation>
    <scope>NUCLEOTIDE SEQUENCE [LARGE SCALE GENOMIC DNA]</scope>
    <source>
        <strain evidence="8 9">S3360</strain>
    </source>
</reference>
<comment type="similarity">
    <text evidence="1 7">Belongs to the endoribonuclease YbeY family.</text>
</comment>
<sequence length="176" mass="19857">MKTAKRYPFSALLRQRLQLHFEDQARLAGSPGEAQFRRWAWQAVKPHYRRAEISLLLLNEEAARAYNRDYRQKDYATNVLSFALDEGGQAALAGFSGSLPPTLHGDLIICPQVVAREAAEQGKTLEAHFAHLTLHGVLHLMGHDHIDPAEAEEMENLEIRLMNQLGYPNPYAQDAD</sequence>
<keyword evidence="5 7" id="KW-0378">Hydrolase</keyword>
<evidence type="ECO:0000256" key="6">
    <source>
        <dbReference type="ARBA" id="ARBA00022833"/>
    </source>
</evidence>
<protein>
    <recommendedName>
        <fullName evidence="7">Endoribonuclease YbeY</fullName>
        <ecNumber evidence="7">3.1.-.-</ecNumber>
    </recommendedName>
</protein>
<comment type="cofactor">
    <cofactor evidence="7">
        <name>Zn(2+)</name>
        <dbReference type="ChEBI" id="CHEBI:29105"/>
    </cofactor>
    <text evidence="7">Binds 1 zinc ion.</text>
</comment>
<dbReference type="PROSITE" id="PS01306">
    <property type="entry name" value="UPF0054"/>
    <property type="match status" value="1"/>
</dbReference>
<dbReference type="PANTHER" id="PTHR46986:SF1">
    <property type="entry name" value="ENDORIBONUCLEASE YBEY, CHLOROPLASTIC"/>
    <property type="match status" value="1"/>
</dbReference>
<evidence type="ECO:0000256" key="2">
    <source>
        <dbReference type="ARBA" id="ARBA00022722"/>
    </source>
</evidence>
<keyword evidence="6 7" id="KW-0862">Zinc</keyword>
<keyword evidence="7" id="KW-0698">rRNA processing</keyword>
<proteinExistence type="inferred from homology"/>
<evidence type="ECO:0000256" key="1">
    <source>
        <dbReference type="ARBA" id="ARBA00010875"/>
    </source>
</evidence>
<evidence type="ECO:0000313" key="8">
    <source>
        <dbReference type="EMBL" id="MBH5328139.1"/>
    </source>
</evidence>
<dbReference type="RefSeq" id="WP_197902076.1">
    <property type="nucleotide sequence ID" value="NZ_JACSGR010000001.1"/>
</dbReference>
<dbReference type="HAMAP" id="MF_00009">
    <property type="entry name" value="Endoribonucl_YbeY"/>
    <property type="match status" value="1"/>
</dbReference>
<dbReference type="Pfam" id="PF02130">
    <property type="entry name" value="YbeY"/>
    <property type="match status" value="1"/>
</dbReference>